<dbReference type="InterPro" id="IPR000719">
    <property type="entry name" value="Prot_kinase_dom"/>
</dbReference>
<evidence type="ECO:0000256" key="2">
    <source>
        <dbReference type="ARBA" id="ARBA00022840"/>
    </source>
</evidence>
<name>A0A2J8AJU2_9CHLO</name>
<keyword evidence="1" id="KW-0547">Nucleotide-binding</keyword>
<gene>
    <name evidence="5" type="ORF">TSOC_000289</name>
</gene>
<comment type="caution">
    <text evidence="5">The sequence shown here is derived from an EMBL/GenBank/DDBJ whole genome shotgun (WGS) entry which is preliminary data.</text>
</comment>
<dbReference type="InterPro" id="IPR050117">
    <property type="entry name" value="MAPK"/>
</dbReference>
<dbReference type="InterPro" id="IPR011009">
    <property type="entry name" value="Kinase-like_dom_sf"/>
</dbReference>
<accession>A0A2J8AJU2</accession>
<dbReference type="Pfam" id="PF00069">
    <property type="entry name" value="Pkinase"/>
    <property type="match status" value="2"/>
</dbReference>
<feature type="compositionally biased region" description="Gly residues" evidence="3">
    <location>
        <begin position="223"/>
        <end position="234"/>
    </location>
</feature>
<dbReference type="GO" id="GO:0005524">
    <property type="term" value="F:ATP binding"/>
    <property type="evidence" value="ECO:0007669"/>
    <property type="project" value="UniProtKB-KW"/>
</dbReference>
<evidence type="ECO:0000259" key="4">
    <source>
        <dbReference type="PROSITE" id="PS50011"/>
    </source>
</evidence>
<evidence type="ECO:0000256" key="3">
    <source>
        <dbReference type="SAM" id="MobiDB-lite"/>
    </source>
</evidence>
<evidence type="ECO:0000256" key="1">
    <source>
        <dbReference type="ARBA" id="ARBA00022741"/>
    </source>
</evidence>
<feature type="region of interest" description="Disordered" evidence="3">
    <location>
        <begin position="319"/>
        <end position="363"/>
    </location>
</feature>
<sequence length="447" mass="47446">MAGVPVASRSSKIQRSQEPGVYYVEGMTWQVALKRVGDVFASTEYGKRVLREVCIMRRIRHPNVIELKDVFIKPSPTGKWVFRNGRLVPTSFDCYLAMEYCGGGDLFSMRGQLPEHEVRSLTWQLLSALRYLHGLNVWHRDIKTGNLLLTLQEGRRVLKVADFGSARSAVDASLATGGPRRPGEEEPPEDEGGPDGAPPDGRPSDMIQGDDDDSYDRAAAAPGGLGADTGPGADGRGVCRGRGAAGNGLVAVPAAEGGFMPPLTSLVCTPCYRAPEVVMSRGGYSSAMDMWSAGCVFGELLHRAAYVGKATTPHLQAGVRAGAGGGGSARGVVRRNNSDGMLGPEPEGYGVTTGHLRPDPGQQLDSSVIAELRVPFHADATTARLEPELHLSAGRHGEWTESSLPSAASARRQEGVGTWGVTVLPPGFEEGAGRGSAARSISRQHAR</sequence>
<dbReference type="PROSITE" id="PS50011">
    <property type="entry name" value="PROTEIN_KINASE_DOM"/>
    <property type="match status" value="1"/>
</dbReference>
<keyword evidence="6" id="KW-1185">Reference proteome</keyword>
<organism evidence="5 6">
    <name type="scientific">Tetrabaena socialis</name>
    <dbReference type="NCBI Taxonomy" id="47790"/>
    <lineage>
        <taxon>Eukaryota</taxon>
        <taxon>Viridiplantae</taxon>
        <taxon>Chlorophyta</taxon>
        <taxon>core chlorophytes</taxon>
        <taxon>Chlorophyceae</taxon>
        <taxon>CS clade</taxon>
        <taxon>Chlamydomonadales</taxon>
        <taxon>Tetrabaenaceae</taxon>
        <taxon>Tetrabaena</taxon>
    </lineage>
</organism>
<proteinExistence type="predicted"/>
<keyword evidence="2" id="KW-0067">ATP-binding</keyword>
<keyword evidence="5" id="KW-0808">Transferase</keyword>
<dbReference type="Gene3D" id="1.10.510.10">
    <property type="entry name" value="Transferase(Phosphotransferase) domain 1"/>
    <property type="match status" value="1"/>
</dbReference>
<dbReference type="SUPFAM" id="SSF56112">
    <property type="entry name" value="Protein kinase-like (PK-like)"/>
    <property type="match status" value="1"/>
</dbReference>
<dbReference type="SMART" id="SM00220">
    <property type="entry name" value="S_TKc"/>
    <property type="match status" value="1"/>
</dbReference>
<reference evidence="5 6" key="1">
    <citation type="journal article" date="2017" name="Mol. Biol. Evol.">
        <title>The 4-celled Tetrabaena socialis nuclear genome reveals the essential components for genetic control of cell number at the origin of multicellularity in the volvocine lineage.</title>
        <authorList>
            <person name="Featherston J."/>
            <person name="Arakaki Y."/>
            <person name="Hanschen E.R."/>
            <person name="Ferris P.J."/>
            <person name="Michod R.E."/>
            <person name="Olson B.J.S.C."/>
            <person name="Nozaki H."/>
            <person name="Durand P.M."/>
        </authorList>
    </citation>
    <scope>NUCLEOTIDE SEQUENCE [LARGE SCALE GENOMIC DNA]</scope>
    <source>
        <strain evidence="5 6">NIES-571</strain>
    </source>
</reference>
<dbReference type="InterPro" id="IPR008271">
    <property type="entry name" value="Ser/Thr_kinase_AS"/>
</dbReference>
<dbReference type="AlphaFoldDB" id="A0A2J8AJU2"/>
<evidence type="ECO:0000313" key="6">
    <source>
        <dbReference type="Proteomes" id="UP000236333"/>
    </source>
</evidence>
<dbReference type="Proteomes" id="UP000236333">
    <property type="component" value="Unassembled WGS sequence"/>
</dbReference>
<feature type="domain" description="Protein kinase" evidence="4">
    <location>
        <begin position="1"/>
        <end position="377"/>
    </location>
</feature>
<dbReference type="Gene3D" id="3.30.200.20">
    <property type="entry name" value="Phosphorylase Kinase, domain 1"/>
    <property type="match status" value="1"/>
</dbReference>
<keyword evidence="5" id="KW-0418">Kinase</keyword>
<evidence type="ECO:0000313" key="5">
    <source>
        <dbReference type="EMBL" id="PNH12770.1"/>
    </source>
</evidence>
<dbReference type="EMBL" id="PGGS01000004">
    <property type="protein sequence ID" value="PNH12770.1"/>
    <property type="molecule type" value="Genomic_DNA"/>
</dbReference>
<feature type="region of interest" description="Disordered" evidence="3">
    <location>
        <begin position="393"/>
        <end position="447"/>
    </location>
</feature>
<protein>
    <submittedName>
        <fullName evidence="5">Serine/threonine-protein kinase BUR1</fullName>
    </submittedName>
</protein>
<feature type="region of interest" description="Disordered" evidence="3">
    <location>
        <begin position="171"/>
        <end position="234"/>
    </location>
</feature>
<dbReference type="PROSITE" id="PS00108">
    <property type="entry name" value="PROTEIN_KINASE_ST"/>
    <property type="match status" value="1"/>
</dbReference>
<dbReference type="OrthoDB" id="248923at2759"/>
<dbReference type="GO" id="GO:0004672">
    <property type="term" value="F:protein kinase activity"/>
    <property type="evidence" value="ECO:0007669"/>
    <property type="project" value="InterPro"/>
</dbReference>
<dbReference type="PANTHER" id="PTHR24055">
    <property type="entry name" value="MITOGEN-ACTIVATED PROTEIN KINASE"/>
    <property type="match status" value="1"/>
</dbReference>